<feature type="compositionally biased region" description="Low complexity" evidence="1">
    <location>
        <begin position="205"/>
        <end position="220"/>
    </location>
</feature>
<accession>A0A6A5AJE5</accession>
<reference evidence="2 3" key="1">
    <citation type="submission" date="2019-06" db="EMBL/GenBank/DDBJ databases">
        <title>Genomics analysis of Aphanomyces spp. identifies a new class of oomycete effector associated with host adaptation.</title>
        <authorList>
            <person name="Gaulin E."/>
        </authorList>
    </citation>
    <scope>NUCLEOTIDE SEQUENCE [LARGE SCALE GENOMIC DNA]</scope>
    <source>
        <strain evidence="2 3">E</strain>
    </source>
</reference>
<feature type="compositionally biased region" description="Polar residues" evidence="1">
    <location>
        <begin position="276"/>
        <end position="293"/>
    </location>
</feature>
<evidence type="ECO:0000313" key="3">
    <source>
        <dbReference type="Proteomes" id="UP000469452"/>
    </source>
</evidence>
<evidence type="ECO:0000256" key="1">
    <source>
        <dbReference type="SAM" id="MobiDB-lite"/>
    </source>
</evidence>
<feature type="compositionally biased region" description="Polar residues" evidence="1">
    <location>
        <begin position="185"/>
        <end position="204"/>
    </location>
</feature>
<feature type="region of interest" description="Disordered" evidence="1">
    <location>
        <begin position="178"/>
        <end position="223"/>
    </location>
</feature>
<dbReference type="EMBL" id="VJMI01009735">
    <property type="protein sequence ID" value="KAF0758107.1"/>
    <property type="molecule type" value="Genomic_DNA"/>
</dbReference>
<proteinExistence type="predicted"/>
<dbReference type="AlphaFoldDB" id="A0A6A5AJE5"/>
<feature type="region of interest" description="Disordered" evidence="1">
    <location>
        <begin position="1"/>
        <end position="32"/>
    </location>
</feature>
<evidence type="ECO:0000313" key="2">
    <source>
        <dbReference type="EMBL" id="KAF0758107.1"/>
    </source>
</evidence>
<dbReference type="VEuPathDB" id="FungiDB:H257_12434"/>
<comment type="caution">
    <text evidence="2">The sequence shown here is derived from an EMBL/GenBank/DDBJ whole genome shotgun (WGS) entry which is preliminary data.</text>
</comment>
<feature type="compositionally biased region" description="Acidic residues" evidence="1">
    <location>
        <begin position="19"/>
        <end position="31"/>
    </location>
</feature>
<gene>
    <name evidence="2" type="ORF">AaE_004043</name>
</gene>
<feature type="region of interest" description="Disordered" evidence="1">
    <location>
        <begin position="271"/>
        <end position="293"/>
    </location>
</feature>
<feature type="compositionally biased region" description="Basic and acidic residues" evidence="1">
    <location>
        <begin position="82"/>
        <end position="97"/>
    </location>
</feature>
<name>A0A6A5AJE5_APHAT</name>
<dbReference type="Proteomes" id="UP000469452">
    <property type="component" value="Unassembled WGS sequence"/>
</dbReference>
<feature type="compositionally biased region" description="Low complexity" evidence="1">
    <location>
        <begin position="67"/>
        <end position="81"/>
    </location>
</feature>
<organism evidence="2 3">
    <name type="scientific">Aphanomyces astaci</name>
    <name type="common">Crayfish plague agent</name>
    <dbReference type="NCBI Taxonomy" id="112090"/>
    <lineage>
        <taxon>Eukaryota</taxon>
        <taxon>Sar</taxon>
        <taxon>Stramenopiles</taxon>
        <taxon>Oomycota</taxon>
        <taxon>Saprolegniomycetes</taxon>
        <taxon>Saprolegniales</taxon>
        <taxon>Verrucalvaceae</taxon>
        <taxon>Aphanomyces</taxon>
    </lineage>
</organism>
<protein>
    <submittedName>
        <fullName evidence="2">Uncharacterized protein</fullName>
    </submittedName>
</protein>
<sequence length="579" mass="62975">MADDGGDGYVFHMKSVAQDDNDEDDGGDDIGDIAGLLSQAGAITDNAIASGLLSHDTSSQRPSTLVLAPPSDATTPTASSTLDHRDVISFSPKKQDEVSDQGQRGPDVVGHTTEVSASFVGRVSDHERSILTDTKNGHHSPPKVLPTSASSATNVDENAVISTICHQAVQVQIDADTRTYMGPNDPTTHASSTSPFSPQTSMATPPSSSLNAPQPSSSANTTMTRPLLPQQHRRDPVAIHTVSSRSSHSTGTAHCKVAYITALRQLAAKKDKTGAPSASTSQHTTLNTAPSESHWSVDTAVNQLVQQVHDSSRDGNAVTPTVKSENNIALGIDLLSVDKLSKPTKKNPKSKQRAFATVEDARECRFHPKKSQASVRAMQNPACGYDFVSRTTDNDKDFIGRMDAAELNRQKRLETTRGEEAYNVRQNKKQCPKCGMVQSYAEYRDKKKRCTFCGIPFVLPKAWGDVGRSFLERMEEWGQHHEANQLKIRHAVALLETNGGGKSSRQKVLEKRLATRHTDDPLAFIHEYLRLKQIHPTRKTNGQRRIQVPANLHQKIVEAAIAAGIPSPDQHNNIHDDKG</sequence>
<feature type="region of interest" description="Disordered" evidence="1">
    <location>
        <begin position="54"/>
        <end position="109"/>
    </location>
</feature>